<comment type="caution">
    <text evidence="2">The sequence shown here is derived from an EMBL/GenBank/DDBJ whole genome shotgun (WGS) entry which is preliminary data.</text>
</comment>
<evidence type="ECO:0000313" key="3">
    <source>
        <dbReference type="Proteomes" id="UP000265520"/>
    </source>
</evidence>
<feature type="region of interest" description="Disordered" evidence="1">
    <location>
        <begin position="1"/>
        <end position="26"/>
    </location>
</feature>
<reference evidence="2 3" key="1">
    <citation type="journal article" date="2018" name="Front. Plant Sci.">
        <title>Red Clover (Trifolium pratense) and Zigzag Clover (T. medium) - A Picture of Genomic Similarities and Differences.</title>
        <authorList>
            <person name="Dluhosova J."/>
            <person name="Istvanek J."/>
            <person name="Nedelnik J."/>
            <person name="Repkova J."/>
        </authorList>
    </citation>
    <scope>NUCLEOTIDE SEQUENCE [LARGE SCALE GENOMIC DNA]</scope>
    <source>
        <strain evidence="3">cv. 10/8</strain>
        <tissue evidence="2">Leaf</tissue>
    </source>
</reference>
<dbReference type="Proteomes" id="UP000265520">
    <property type="component" value="Unassembled WGS sequence"/>
</dbReference>
<accession>A0A392VDB0</accession>
<evidence type="ECO:0000256" key="1">
    <source>
        <dbReference type="SAM" id="MobiDB-lite"/>
    </source>
</evidence>
<protein>
    <submittedName>
        <fullName evidence="2">COP9 signalosome complex subunit</fullName>
    </submittedName>
</protein>
<dbReference type="AlphaFoldDB" id="A0A392VDB0"/>
<evidence type="ECO:0000313" key="2">
    <source>
        <dbReference type="EMBL" id="MCI86368.1"/>
    </source>
</evidence>
<name>A0A392VDB0_9FABA</name>
<proteinExistence type="predicted"/>
<sequence length="26" mass="2825">MVETDPQGALSGFAEVVGMEQDKAEW</sequence>
<organism evidence="2 3">
    <name type="scientific">Trifolium medium</name>
    <dbReference type="NCBI Taxonomy" id="97028"/>
    <lineage>
        <taxon>Eukaryota</taxon>
        <taxon>Viridiplantae</taxon>
        <taxon>Streptophyta</taxon>
        <taxon>Embryophyta</taxon>
        <taxon>Tracheophyta</taxon>
        <taxon>Spermatophyta</taxon>
        <taxon>Magnoliopsida</taxon>
        <taxon>eudicotyledons</taxon>
        <taxon>Gunneridae</taxon>
        <taxon>Pentapetalae</taxon>
        <taxon>rosids</taxon>
        <taxon>fabids</taxon>
        <taxon>Fabales</taxon>
        <taxon>Fabaceae</taxon>
        <taxon>Papilionoideae</taxon>
        <taxon>50 kb inversion clade</taxon>
        <taxon>NPAAA clade</taxon>
        <taxon>Hologalegina</taxon>
        <taxon>IRL clade</taxon>
        <taxon>Trifolieae</taxon>
        <taxon>Trifolium</taxon>
    </lineage>
</organism>
<dbReference type="EMBL" id="LXQA011138659">
    <property type="protein sequence ID" value="MCI86368.1"/>
    <property type="molecule type" value="Genomic_DNA"/>
</dbReference>
<keyword evidence="3" id="KW-1185">Reference proteome</keyword>